<gene>
    <name evidence="1" type="ORF">OE88DRAFT_791041</name>
</gene>
<organism evidence="1 2">
    <name type="scientific">Heliocybe sulcata</name>
    <dbReference type="NCBI Taxonomy" id="5364"/>
    <lineage>
        <taxon>Eukaryota</taxon>
        <taxon>Fungi</taxon>
        <taxon>Dikarya</taxon>
        <taxon>Basidiomycota</taxon>
        <taxon>Agaricomycotina</taxon>
        <taxon>Agaricomycetes</taxon>
        <taxon>Gloeophyllales</taxon>
        <taxon>Gloeophyllaceae</taxon>
        <taxon>Heliocybe</taxon>
    </lineage>
</organism>
<reference evidence="1 2" key="1">
    <citation type="journal article" date="2019" name="Nat. Ecol. Evol.">
        <title>Megaphylogeny resolves global patterns of mushroom evolution.</title>
        <authorList>
            <person name="Varga T."/>
            <person name="Krizsan K."/>
            <person name="Foldi C."/>
            <person name="Dima B."/>
            <person name="Sanchez-Garcia M."/>
            <person name="Sanchez-Ramirez S."/>
            <person name="Szollosi G.J."/>
            <person name="Szarkandi J.G."/>
            <person name="Papp V."/>
            <person name="Albert L."/>
            <person name="Andreopoulos W."/>
            <person name="Angelini C."/>
            <person name="Antonin V."/>
            <person name="Barry K.W."/>
            <person name="Bougher N.L."/>
            <person name="Buchanan P."/>
            <person name="Buyck B."/>
            <person name="Bense V."/>
            <person name="Catcheside P."/>
            <person name="Chovatia M."/>
            <person name="Cooper J."/>
            <person name="Damon W."/>
            <person name="Desjardin D."/>
            <person name="Finy P."/>
            <person name="Geml J."/>
            <person name="Haridas S."/>
            <person name="Hughes K."/>
            <person name="Justo A."/>
            <person name="Karasinski D."/>
            <person name="Kautmanova I."/>
            <person name="Kiss B."/>
            <person name="Kocsube S."/>
            <person name="Kotiranta H."/>
            <person name="LaButti K.M."/>
            <person name="Lechner B.E."/>
            <person name="Liimatainen K."/>
            <person name="Lipzen A."/>
            <person name="Lukacs Z."/>
            <person name="Mihaltcheva S."/>
            <person name="Morgado L.N."/>
            <person name="Niskanen T."/>
            <person name="Noordeloos M.E."/>
            <person name="Ohm R.A."/>
            <person name="Ortiz-Santana B."/>
            <person name="Ovrebo C."/>
            <person name="Racz N."/>
            <person name="Riley R."/>
            <person name="Savchenko A."/>
            <person name="Shiryaev A."/>
            <person name="Soop K."/>
            <person name="Spirin V."/>
            <person name="Szebenyi C."/>
            <person name="Tomsovsky M."/>
            <person name="Tulloss R.E."/>
            <person name="Uehling J."/>
            <person name="Grigoriev I.V."/>
            <person name="Vagvolgyi C."/>
            <person name="Papp T."/>
            <person name="Martin F.M."/>
            <person name="Miettinen O."/>
            <person name="Hibbett D.S."/>
            <person name="Nagy L.G."/>
        </authorList>
    </citation>
    <scope>NUCLEOTIDE SEQUENCE [LARGE SCALE GENOMIC DNA]</scope>
    <source>
        <strain evidence="1 2">OMC1185</strain>
    </source>
</reference>
<name>A0A5C3MPJ4_9AGAM</name>
<protein>
    <submittedName>
        <fullName evidence="1">Uncharacterized protein</fullName>
    </submittedName>
</protein>
<accession>A0A5C3MPJ4</accession>
<dbReference type="EMBL" id="ML213524">
    <property type="protein sequence ID" value="TFK47302.1"/>
    <property type="molecule type" value="Genomic_DNA"/>
</dbReference>
<dbReference type="AlphaFoldDB" id="A0A5C3MPJ4"/>
<evidence type="ECO:0000313" key="1">
    <source>
        <dbReference type="EMBL" id="TFK47302.1"/>
    </source>
</evidence>
<proteinExistence type="predicted"/>
<keyword evidence="2" id="KW-1185">Reference proteome</keyword>
<dbReference type="Proteomes" id="UP000305948">
    <property type="component" value="Unassembled WGS sequence"/>
</dbReference>
<sequence>MDLPCDFSCGANPSLGSRYPGTTIRSNHTVLGFPASFLLQESRLWRRRRPRLRLTRTLTIWTVSTAFCPMWRAVYSEVSG</sequence>
<evidence type="ECO:0000313" key="2">
    <source>
        <dbReference type="Proteomes" id="UP000305948"/>
    </source>
</evidence>